<dbReference type="Gene3D" id="3.40.50.2000">
    <property type="entry name" value="Glycogen Phosphorylase B"/>
    <property type="match status" value="2"/>
</dbReference>
<gene>
    <name evidence="1" type="ORF">DU508_11420</name>
</gene>
<dbReference type="RefSeq" id="WP_115402944.1">
    <property type="nucleotide sequence ID" value="NZ_QPKV01000004.1"/>
</dbReference>
<dbReference type="Proteomes" id="UP000253961">
    <property type="component" value="Unassembled WGS sequence"/>
</dbReference>
<accession>A0A369PUF6</accession>
<evidence type="ECO:0000313" key="1">
    <source>
        <dbReference type="EMBL" id="RDC56213.1"/>
    </source>
</evidence>
<dbReference type="EMBL" id="QPKV01000004">
    <property type="protein sequence ID" value="RDC56213.1"/>
    <property type="molecule type" value="Genomic_DNA"/>
</dbReference>
<organism evidence="1 2">
    <name type="scientific">Pedobacter chinensis</name>
    <dbReference type="NCBI Taxonomy" id="2282421"/>
    <lineage>
        <taxon>Bacteria</taxon>
        <taxon>Pseudomonadati</taxon>
        <taxon>Bacteroidota</taxon>
        <taxon>Sphingobacteriia</taxon>
        <taxon>Sphingobacteriales</taxon>
        <taxon>Sphingobacteriaceae</taxon>
        <taxon>Pedobacter</taxon>
    </lineage>
</organism>
<comment type="caution">
    <text evidence="1">The sequence shown here is derived from an EMBL/GenBank/DDBJ whole genome shotgun (WGS) entry which is preliminary data.</text>
</comment>
<keyword evidence="2" id="KW-1185">Reference proteome</keyword>
<reference evidence="1 2" key="1">
    <citation type="submission" date="2018-07" db="EMBL/GenBank/DDBJ databases">
        <title>Pedobacter sp. nov., isolated from soil.</title>
        <authorList>
            <person name="Zhou L.Y."/>
            <person name="Du Z.J."/>
        </authorList>
    </citation>
    <scope>NUCLEOTIDE SEQUENCE [LARGE SCALE GENOMIC DNA]</scope>
    <source>
        <strain evidence="1 2">JDX94</strain>
    </source>
</reference>
<evidence type="ECO:0000313" key="2">
    <source>
        <dbReference type="Proteomes" id="UP000253961"/>
    </source>
</evidence>
<dbReference type="OrthoDB" id="1406894at2"/>
<evidence type="ECO:0008006" key="3">
    <source>
        <dbReference type="Google" id="ProtNLM"/>
    </source>
</evidence>
<protein>
    <recommendedName>
        <fullName evidence="3">Glycosyltransferase</fullName>
    </recommendedName>
</protein>
<name>A0A369PUF6_9SPHI</name>
<proteinExistence type="predicted"/>
<dbReference type="SUPFAM" id="SSF53756">
    <property type="entry name" value="UDP-Glycosyltransferase/glycogen phosphorylase"/>
    <property type="match status" value="1"/>
</dbReference>
<sequence>MRIKTIGLVTISHLSSNPRLVKEARALLDSGYQVHIICSQNLKFLSEFDIQIFRSLSGAKIHVINFETSNIKGIINRSLSSFRLKISSILKIALPDMRWLEFSRMLPEMRRMLKSVKADLFIGHTIGALPAIAWAAKFHQSKYAFDAEDFHRGESNEIFFQKKIENLENYFLPDSVYISTASPLITQAYKQLYPNKTIFTINNVFPFDEKYRLGNVHHSIKIVWFSQTLGLNRGLQSFFKHLDHLNTLNFEFHLRGSHSDKTKEILLSLIDKKWHAQIHFYQQCDPISLQKWLYNFDVGLALEQNEPINRNICITNKLFQYLNAGLAILATNTAGQQWVMDQIPDTGKLITQSDPKVREVLNQWAKNPESLTYAKKASLYAAKTKFNWNIEQTKLLRKISDLK</sequence>
<dbReference type="AlphaFoldDB" id="A0A369PUF6"/>